<protein>
    <submittedName>
        <fullName evidence="1">OLC1v1030447C1</fullName>
    </submittedName>
</protein>
<accession>A0AAV1CG38</accession>
<evidence type="ECO:0000313" key="1">
    <source>
        <dbReference type="EMBL" id="CAI9094669.1"/>
    </source>
</evidence>
<name>A0AAV1CG38_OLDCO</name>
<dbReference type="EMBL" id="OX459119">
    <property type="protein sequence ID" value="CAI9094669.1"/>
    <property type="molecule type" value="Genomic_DNA"/>
</dbReference>
<keyword evidence="2" id="KW-1185">Reference proteome</keyword>
<dbReference type="PANTHER" id="PTHR31286">
    <property type="entry name" value="GLYCINE-RICH CELL WALL STRUCTURAL PROTEIN 1.8-LIKE"/>
    <property type="match status" value="1"/>
</dbReference>
<dbReference type="PANTHER" id="PTHR31286:SF167">
    <property type="entry name" value="OS09G0268800 PROTEIN"/>
    <property type="match status" value="1"/>
</dbReference>
<evidence type="ECO:0000313" key="2">
    <source>
        <dbReference type="Proteomes" id="UP001161247"/>
    </source>
</evidence>
<dbReference type="InterPro" id="IPR040256">
    <property type="entry name" value="At4g02000-like"/>
</dbReference>
<organism evidence="1 2">
    <name type="scientific">Oldenlandia corymbosa var. corymbosa</name>
    <dbReference type="NCBI Taxonomy" id="529605"/>
    <lineage>
        <taxon>Eukaryota</taxon>
        <taxon>Viridiplantae</taxon>
        <taxon>Streptophyta</taxon>
        <taxon>Embryophyta</taxon>
        <taxon>Tracheophyta</taxon>
        <taxon>Spermatophyta</taxon>
        <taxon>Magnoliopsida</taxon>
        <taxon>eudicotyledons</taxon>
        <taxon>Gunneridae</taxon>
        <taxon>Pentapetalae</taxon>
        <taxon>asterids</taxon>
        <taxon>lamiids</taxon>
        <taxon>Gentianales</taxon>
        <taxon>Rubiaceae</taxon>
        <taxon>Rubioideae</taxon>
        <taxon>Spermacoceae</taxon>
        <taxon>Hedyotis-Oldenlandia complex</taxon>
        <taxon>Oldenlandia</taxon>
    </lineage>
</organism>
<gene>
    <name evidence="1" type="ORF">OLC1_LOCUS5782</name>
</gene>
<sequence length="643" mass="73499">MPLEQMTIERISMGIRLYGLLVECHSKTTAPNMASMIGELLLVRTSELDARKATYLRERVAVKPYDPLPFGFYLDLWSGISIWIKCSYDRLHKYCQRCGLIGHFLDNCSIDRNDELEQFLDASFGHYIVEKNFHFGQDDHNCLFPPCMRMTDGELNKKNTRLSSDYISNHFYVFQGMQEEDIMDGFTYSTLAESSDLSPVLPPIDRELLRNRRRYVMFQVEHKFFLLLTICRLTPRRNRLINCQTFSVVLAGVMENWSTGQVIASPHRGAQLAVYSPISSVTEMLEKGPTFQKQECGKTPNGTSGQILGQYLSSRLRWASPIHHRRSPGPTHQFLSAEETWISKGFKKVDLESDRWLKLKHMASQRNRREEATLAASLRQCDCSVGNSLKRSKADPSSNFLTGRFGREVDQLIDCLGQAVAEHARQLANHPNAYLVSNFVTVNSSDNSFDGLAESKVSHIILDRWVEGTCFGNLVVVDANHSTGGLALFWVEKSEIERLDWAFASQTWLSRFPRSLVTNLPIPVSNHRLFVLETLKLPAWSRKKSLKFESFWSRSLVAQDIIDKVWHHQDLNGHDVTPGVLLTKLEATLKHLSDWSRHSFGTLNGRIQKCSDRLQQLQQHDGLLHHSDEIAAISKELDHLLNY</sequence>
<dbReference type="Proteomes" id="UP001161247">
    <property type="component" value="Chromosome 2"/>
</dbReference>
<dbReference type="AlphaFoldDB" id="A0AAV1CG38"/>
<proteinExistence type="predicted"/>
<reference evidence="1" key="1">
    <citation type="submission" date="2023-03" db="EMBL/GenBank/DDBJ databases">
        <authorList>
            <person name="Julca I."/>
        </authorList>
    </citation>
    <scope>NUCLEOTIDE SEQUENCE</scope>
</reference>